<evidence type="ECO:0000259" key="2">
    <source>
        <dbReference type="Pfam" id="PF13568"/>
    </source>
</evidence>
<organism evidence="3 4">
    <name type="scientific">Profundicola chukchiensis</name>
    <dbReference type="NCBI Taxonomy" id="2961959"/>
    <lineage>
        <taxon>Bacteria</taxon>
        <taxon>Pseudomonadati</taxon>
        <taxon>Bacteroidota</taxon>
        <taxon>Flavobacteriia</taxon>
        <taxon>Flavobacteriales</taxon>
        <taxon>Weeksellaceae</taxon>
        <taxon>Profundicola</taxon>
    </lineage>
</organism>
<dbReference type="SUPFAM" id="SSF56925">
    <property type="entry name" value="OMPA-like"/>
    <property type="match status" value="1"/>
</dbReference>
<keyword evidence="1" id="KW-0732">Signal</keyword>
<name>A0A9X4RTW7_9FLAO</name>
<protein>
    <submittedName>
        <fullName evidence="3">PorT family protein</fullName>
    </submittedName>
</protein>
<gene>
    <name evidence="3" type="ORF">NMK71_03625</name>
</gene>
<dbReference type="EMBL" id="JANCMU010000001">
    <property type="protein sequence ID" value="MDG4945493.1"/>
    <property type="molecule type" value="Genomic_DNA"/>
</dbReference>
<dbReference type="RefSeq" id="WP_304420093.1">
    <property type="nucleotide sequence ID" value="NZ_JANCMU010000001.1"/>
</dbReference>
<keyword evidence="4" id="KW-1185">Reference proteome</keyword>
<evidence type="ECO:0000313" key="4">
    <source>
        <dbReference type="Proteomes" id="UP001152599"/>
    </source>
</evidence>
<evidence type="ECO:0000256" key="1">
    <source>
        <dbReference type="SAM" id="SignalP"/>
    </source>
</evidence>
<dbReference type="Proteomes" id="UP001152599">
    <property type="component" value="Unassembled WGS sequence"/>
</dbReference>
<dbReference type="AlphaFoldDB" id="A0A9X4RTW7"/>
<dbReference type="Pfam" id="PF13568">
    <property type="entry name" value="OMP_b-brl_2"/>
    <property type="match status" value="1"/>
</dbReference>
<accession>A0A9X4RTW7</accession>
<feature type="domain" description="Outer membrane protein beta-barrel" evidence="2">
    <location>
        <begin position="19"/>
        <end position="167"/>
    </location>
</feature>
<feature type="chain" id="PRO_5040840931" evidence="1">
    <location>
        <begin position="19"/>
        <end position="197"/>
    </location>
</feature>
<proteinExistence type="predicted"/>
<feature type="signal peptide" evidence="1">
    <location>
        <begin position="1"/>
        <end position="18"/>
    </location>
</feature>
<dbReference type="InterPro" id="IPR011250">
    <property type="entry name" value="OMP/PagP_B-barrel"/>
</dbReference>
<dbReference type="InterPro" id="IPR025665">
    <property type="entry name" value="Beta-barrel_OMP_2"/>
</dbReference>
<sequence>MRSIISILVLFVATSLSAQSGFGVKGGLTYNADDGLFKSVDEAYQSKGEGSMGYNIGVYKRIALTGLYVQPEVMYVNYKSKFEDSARKDYEVTYKRIDVPVSVGTTVLKMGYVQAGPVLSYYFDDKIDVNELSNVKQDEIALAFQLGAGVELNNLSLNLRYDFPLGDRETEWVRDNDFNFNTESTPKLLHLSVGYRF</sequence>
<reference evidence="3" key="1">
    <citation type="submission" date="2022-07" db="EMBL/GenBank/DDBJ databases">
        <title>Description and genome-wide analysis of Profundicola chukchiensis gen. nov., sp. nov., marine bacteria isolated from bottom sediments of the Chukchi Sea.</title>
        <authorList>
            <person name="Romanenko L."/>
            <person name="Otstavnykh N."/>
            <person name="Kurilenko V."/>
            <person name="Eremeev V."/>
            <person name="Velansky P."/>
            <person name="Mikhailov V."/>
            <person name="Isaeva M."/>
        </authorList>
    </citation>
    <scope>NUCLEOTIDE SEQUENCE</scope>
    <source>
        <strain evidence="3">KMM 9713</strain>
    </source>
</reference>
<comment type="caution">
    <text evidence="3">The sequence shown here is derived from an EMBL/GenBank/DDBJ whole genome shotgun (WGS) entry which is preliminary data.</text>
</comment>
<evidence type="ECO:0000313" key="3">
    <source>
        <dbReference type="EMBL" id="MDG4945493.1"/>
    </source>
</evidence>